<dbReference type="EMBL" id="AWWI01000099">
    <property type="protein sequence ID" value="PIL19519.1"/>
    <property type="molecule type" value="Genomic_DNA"/>
</dbReference>
<keyword evidence="4" id="KW-1185">Reference proteome</keyword>
<comment type="caution">
    <text evidence="3">The sequence shown here is derived from an EMBL/GenBank/DDBJ whole genome shotgun (WGS) entry which is preliminary data.</text>
</comment>
<evidence type="ECO:0000313" key="3">
    <source>
        <dbReference type="EMBL" id="PIL19519.1"/>
    </source>
</evidence>
<organism evidence="3 4">
    <name type="scientific">Puniceibacterium antarcticum</name>
    <dbReference type="NCBI Taxonomy" id="1206336"/>
    <lineage>
        <taxon>Bacteria</taxon>
        <taxon>Pseudomonadati</taxon>
        <taxon>Pseudomonadota</taxon>
        <taxon>Alphaproteobacteria</taxon>
        <taxon>Rhodobacterales</taxon>
        <taxon>Paracoccaceae</taxon>
        <taxon>Puniceibacterium</taxon>
    </lineage>
</organism>
<proteinExistence type="predicted"/>
<dbReference type="SUPFAM" id="SSF52266">
    <property type="entry name" value="SGNH hydrolase"/>
    <property type="match status" value="1"/>
</dbReference>
<name>A0A2G8RD83_9RHOB</name>
<reference evidence="3 4" key="1">
    <citation type="submission" date="2013-09" db="EMBL/GenBank/DDBJ databases">
        <title>Genome sequencing of Phaeobacter antarcticus sp. nov. SM1211.</title>
        <authorList>
            <person name="Zhang X.-Y."/>
            <person name="Liu C."/>
            <person name="Chen X.-L."/>
            <person name="Xie B.-B."/>
            <person name="Qin Q.-L."/>
            <person name="Rong J.-C."/>
            <person name="Zhang Y.-Z."/>
        </authorList>
    </citation>
    <scope>NUCLEOTIDE SEQUENCE [LARGE SCALE GENOMIC DNA]</scope>
    <source>
        <strain evidence="3 4">SM1211</strain>
    </source>
</reference>
<keyword evidence="1" id="KW-0378">Hydrolase</keyword>
<dbReference type="AlphaFoldDB" id="A0A2G8RD83"/>
<dbReference type="GO" id="GO:0016788">
    <property type="term" value="F:hydrolase activity, acting on ester bonds"/>
    <property type="evidence" value="ECO:0007669"/>
    <property type="project" value="UniProtKB-ARBA"/>
</dbReference>
<protein>
    <recommendedName>
        <fullName evidence="2">Sialate O-acetylesterase domain-containing protein</fullName>
    </recommendedName>
</protein>
<dbReference type="InterPro" id="IPR005181">
    <property type="entry name" value="SASA"/>
</dbReference>
<dbReference type="Pfam" id="PF03629">
    <property type="entry name" value="SASA"/>
    <property type="match status" value="1"/>
</dbReference>
<dbReference type="RefSeq" id="WP_099911502.1">
    <property type="nucleotide sequence ID" value="NZ_AWWI01000099.1"/>
</dbReference>
<evidence type="ECO:0000256" key="1">
    <source>
        <dbReference type="ARBA" id="ARBA00022801"/>
    </source>
</evidence>
<dbReference type="Proteomes" id="UP000231259">
    <property type="component" value="Unassembled WGS sequence"/>
</dbReference>
<dbReference type="OrthoDB" id="7877497at2"/>
<dbReference type="InterPro" id="IPR036514">
    <property type="entry name" value="SGNH_hydro_sf"/>
</dbReference>
<feature type="domain" description="Sialate O-acetylesterase" evidence="2">
    <location>
        <begin position="555"/>
        <end position="792"/>
    </location>
</feature>
<evidence type="ECO:0000313" key="4">
    <source>
        <dbReference type="Proteomes" id="UP000231259"/>
    </source>
</evidence>
<gene>
    <name evidence="3" type="ORF">P775_14290</name>
</gene>
<sequence>MVTKTPRAVWAGAENADDYQPRPDEIIKLHEETLGEIDLSAAVLSVVRSDLAEIQSQDLDARAAALEALGIEGAKPKADVAVATTASISLSGEQTIDGVLTSASRILVKHQSSSAANGLYVTAAGAWSRATDMDAADEVQKTSVYVTGGTVNAGATFYTGSAVTTLGSDPILWVRTQNTSGLQAQVSGKAAKSIVQTIGLPPGSAPVTGSGTSASTYVFGAPAGVTSKLAALRCFAVSAGFVRVKIMGKVSNTFTQLGKDHIINVDAGVNEFTLKDLPEIIIPAGAYIGFYGGSLGVPYVNAAADSGGMYNATGNLSSFSDASANTSGRHQIGFDLVEYEQGDHLATEVEALSSRLGPISSITIGCPTSPVLGSATVADRVYVFANPATANLIGKSLNIFTAGSGTVKLRAFSKSGNTFTSQREVSVSVAAGLNAIDITDLDFRVYEGEHLGFYAGANTYVTESGGNDTAYDGGYFDNASSGGGDDDGFSDTSAATAFKMQLGIGFLRYAADTVAGIISANQTALSARLAAAEADIVGIGAALPLPKAFVIVWGVGQSPMSGRADELSPVVVPTGAGYKYQHSTFDLQPLKDPTGYDAGALADGGKGSFGPSLGCAVHAATHGRVGVIFVNTGYGGTSLLTDWASSGTRWTAAKNQFDNALDDILAKKLNIVGIVGLIAQGEKDGDNIDAATGTTKAAYKAAFLDLHERMKNHAGLGRLPLVVVQTGVRNDGDTTGYQQIRAAQGELVAENDGIFMGYAGAKYFLDRGLMMDTYHYNIQGNDEIGHILSETVLPRGMGLRPPILDE</sequence>
<accession>A0A2G8RD83</accession>
<evidence type="ECO:0000259" key="2">
    <source>
        <dbReference type="Pfam" id="PF03629"/>
    </source>
</evidence>
<dbReference type="Gene3D" id="3.40.50.1110">
    <property type="entry name" value="SGNH hydrolase"/>
    <property type="match status" value="1"/>
</dbReference>